<accession>A0A011NIP2</accession>
<evidence type="ECO:0000313" key="3">
    <source>
        <dbReference type="Proteomes" id="UP000020218"/>
    </source>
</evidence>
<reference evidence="2" key="1">
    <citation type="submission" date="2014-02" db="EMBL/GenBank/DDBJ databases">
        <title>Expanding our view of genomic diversity in Candidatus Accumulibacter clades.</title>
        <authorList>
            <person name="Skennerton C.T."/>
            <person name="Barr J.J."/>
            <person name="Slater F.R."/>
            <person name="Bond P.L."/>
            <person name="Tyson G.W."/>
        </authorList>
    </citation>
    <scope>NUCLEOTIDE SEQUENCE [LARGE SCALE GENOMIC DNA]</scope>
</reference>
<dbReference type="EMBL" id="JFAX01000035">
    <property type="protein sequence ID" value="EXI64437.1"/>
    <property type="molecule type" value="Genomic_DNA"/>
</dbReference>
<protein>
    <submittedName>
        <fullName evidence="2">Uncharacterized protein</fullName>
    </submittedName>
</protein>
<evidence type="ECO:0000313" key="2">
    <source>
        <dbReference type="EMBL" id="EXI64437.1"/>
    </source>
</evidence>
<dbReference type="Proteomes" id="UP000020218">
    <property type="component" value="Unassembled WGS sequence"/>
</dbReference>
<proteinExistence type="predicted"/>
<dbReference type="PATRIC" id="fig|1454001.3.peg.3721"/>
<dbReference type="STRING" id="1454001.AW08_03684"/>
<gene>
    <name evidence="2" type="ORF">AW08_03684</name>
</gene>
<keyword evidence="3" id="KW-1185">Reference proteome</keyword>
<feature type="region of interest" description="Disordered" evidence="1">
    <location>
        <begin position="1"/>
        <end position="20"/>
    </location>
</feature>
<sequence length="50" mass="5377">MRLVAASAGRSCEPPGEWNQPSSRFELVAHDLSLRGYLEAQAVTFKADGG</sequence>
<evidence type="ECO:0000256" key="1">
    <source>
        <dbReference type="SAM" id="MobiDB-lite"/>
    </source>
</evidence>
<dbReference type="AlphaFoldDB" id="A0A011NIP2"/>
<name>A0A011NIP2_9PROT</name>
<organism evidence="2 3">
    <name type="scientific">Candidatus Accumulibacter adjunctus</name>
    <dbReference type="NCBI Taxonomy" id="1454001"/>
    <lineage>
        <taxon>Bacteria</taxon>
        <taxon>Pseudomonadati</taxon>
        <taxon>Pseudomonadota</taxon>
        <taxon>Betaproteobacteria</taxon>
        <taxon>Candidatus Accumulibacter</taxon>
    </lineage>
</organism>
<comment type="caution">
    <text evidence="2">The sequence shown here is derived from an EMBL/GenBank/DDBJ whole genome shotgun (WGS) entry which is preliminary data.</text>
</comment>